<evidence type="ECO:0000313" key="3">
    <source>
        <dbReference type="EMBL" id="GGA61039.1"/>
    </source>
</evidence>
<feature type="region of interest" description="Disordered" evidence="1">
    <location>
        <begin position="112"/>
        <end position="138"/>
    </location>
</feature>
<sequence>MLTGLMLFATIVLKMTPETACARWLDRTLVAALRKITRTHLIFLILMSIVLIAGTELLAIAGPFDMALVVLWDVSAYIDIVVTTLVVAGASRGGAGLRMIVARVLPRRAARARRSRRSRSALPPANDDEDRPLLSVAA</sequence>
<evidence type="ECO:0000256" key="1">
    <source>
        <dbReference type="SAM" id="MobiDB-lite"/>
    </source>
</evidence>
<gene>
    <name evidence="3" type="ORF">GCM10011395_34240</name>
</gene>
<protein>
    <submittedName>
        <fullName evidence="3">Uncharacterized protein</fullName>
    </submittedName>
</protein>
<proteinExistence type="predicted"/>
<reference evidence="4" key="1">
    <citation type="journal article" date="2019" name="Int. J. Syst. Evol. Microbiol.">
        <title>The Global Catalogue of Microorganisms (GCM) 10K type strain sequencing project: providing services to taxonomists for standard genome sequencing and annotation.</title>
        <authorList>
            <consortium name="The Broad Institute Genomics Platform"/>
            <consortium name="The Broad Institute Genome Sequencing Center for Infectious Disease"/>
            <person name="Wu L."/>
            <person name="Ma J."/>
        </authorList>
    </citation>
    <scope>NUCLEOTIDE SEQUENCE [LARGE SCALE GENOMIC DNA]</scope>
    <source>
        <strain evidence="4">CGMCC 1.10106</strain>
    </source>
</reference>
<name>A0ABQ1H845_9SPHN</name>
<organism evidence="3 4">
    <name type="scientific">Sphingomonas psychrolutea</name>
    <dbReference type="NCBI Taxonomy" id="1259676"/>
    <lineage>
        <taxon>Bacteria</taxon>
        <taxon>Pseudomonadati</taxon>
        <taxon>Pseudomonadota</taxon>
        <taxon>Alphaproteobacteria</taxon>
        <taxon>Sphingomonadales</taxon>
        <taxon>Sphingomonadaceae</taxon>
        <taxon>Sphingomonas</taxon>
    </lineage>
</organism>
<dbReference type="Proteomes" id="UP000618591">
    <property type="component" value="Unassembled WGS sequence"/>
</dbReference>
<feature type="transmembrane region" description="Helical" evidence="2">
    <location>
        <begin position="41"/>
        <end position="64"/>
    </location>
</feature>
<comment type="caution">
    <text evidence="3">The sequence shown here is derived from an EMBL/GenBank/DDBJ whole genome shotgun (WGS) entry which is preliminary data.</text>
</comment>
<accession>A0ABQ1H845</accession>
<dbReference type="EMBL" id="BMDW01000030">
    <property type="protein sequence ID" value="GGA61039.1"/>
    <property type="molecule type" value="Genomic_DNA"/>
</dbReference>
<feature type="transmembrane region" description="Helical" evidence="2">
    <location>
        <begin position="76"/>
        <end position="101"/>
    </location>
</feature>
<evidence type="ECO:0000256" key="2">
    <source>
        <dbReference type="SAM" id="Phobius"/>
    </source>
</evidence>
<dbReference type="RefSeq" id="WP_188449671.1">
    <property type="nucleotide sequence ID" value="NZ_BMDW01000030.1"/>
</dbReference>
<keyword evidence="4" id="KW-1185">Reference proteome</keyword>
<evidence type="ECO:0000313" key="4">
    <source>
        <dbReference type="Proteomes" id="UP000618591"/>
    </source>
</evidence>
<keyword evidence="2" id="KW-0812">Transmembrane</keyword>
<keyword evidence="2" id="KW-0472">Membrane</keyword>
<keyword evidence="2" id="KW-1133">Transmembrane helix</keyword>